<dbReference type="PANTHER" id="PTHR24345:SF0">
    <property type="entry name" value="CELL CYCLE SERINE_THREONINE-PROTEIN KINASE CDC5_MSD2"/>
    <property type="match status" value="1"/>
</dbReference>
<dbReference type="InterPro" id="IPR017441">
    <property type="entry name" value="Protein_kinase_ATP_BS"/>
</dbReference>
<dbReference type="eggNOG" id="KOG0032">
    <property type="taxonomic scope" value="Eukaryota"/>
</dbReference>
<dbReference type="RefSeq" id="XP_004027431.1">
    <property type="nucleotide sequence ID" value="XM_004027382.1"/>
</dbReference>
<dbReference type="EC" id="2.7.11.1" evidence="2"/>
<organism evidence="16 17">
    <name type="scientific">Ichthyophthirius multifiliis</name>
    <name type="common">White spot disease agent</name>
    <name type="synonym">Ich</name>
    <dbReference type="NCBI Taxonomy" id="5932"/>
    <lineage>
        <taxon>Eukaryota</taxon>
        <taxon>Sar</taxon>
        <taxon>Alveolata</taxon>
        <taxon>Ciliophora</taxon>
        <taxon>Intramacronucleata</taxon>
        <taxon>Oligohymenophorea</taxon>
        <taxon>Hymenostomatida</taxon>
        <taxon>Ophryoglenina</taxon>
        <taxon>Ichthyophthirius</taxon>
    </lineage>
</organism>
<dbReference type="GO" id="GO:0032259">
    <property type="term" value="P:methylation"/>
    <property type="evidence" value="ECO:0007669"/>
    <property type="project" value="UniProtKB-KW"/>
</dbReference>
<comment type="catalytic activity">
    <reaction evidence="13">
        <text>L-seryl-[protein] + ATP = O-phospho-L-seryl-[protein] + ADP + H(+)</text>
        <dbReference type="Rhea" id="RHEA:17989"/>
        <dbReference type="Rhea" id="RHEA-COMP:9863"/>
        <dbReference type="Rhea" id="RHEA-COMP:11604"/>
        <dbReference type="ChEBI" id="CHEBI:15378"/>
        <dbReference type="ChEBI" id="CHEBI:29999"/>
        <dbReference type="ChEBI" id="CHEBI:30616"/>
        <dbReference type="ChEBI" id="CHEBI:83421"/>
        <dbReference type="ChEBI" id="CHEBI:456216"/>
        <dbReference type="EC" id="2.7.11.1"/>
    </reaction>
</comment>
<keyword evidence="17" id="KW-1185">Reference proteome</keyword>
<evidence type="ECO:0000256" key="2">
    <source>
        <dbReference type="ARBA" id="ARBA00012513"/>
    </source>
</evidence>
<dbReference type="PANTHER" id="PTHR24345">
    <property type="entry name" value="SERINE/THREONINE-PROTEIN KINASE PLK"/>
    <property type="match status" value="1"/>
</dbReference>
<evidence type="ECO:0000256" key="14">
    <source>
        <dbReference type="PROSITE-ProRule" id="PRU10141"/>
    </source>
</evidence>
<dbReference type="Proteomes" id="UP000008983">
    <property type="component" value="Unassembled WGS sequence"/>
</dbReference>
<keyword evidence="10 14" id="KW-0067">ATP-binding</keyword>
<evidence type="ECO:0000256" key="4">
    <source>
        <dbReference type="ARBA" id="ARBA00022679"/>
    </source>
</evidence>
<dbReference type="EMBL" id="GL984293">
    <property type="protein sequence ID" value="EGR28086.1"/>
    <property type="molecule type" value="Genomic_DNA"/>
</dbReference>
<feature type="binding site" evidence="14">
    <location>
        <position position="40"/>
    </location>
    <ligand>
        <name>ATP</name>
        <dbReference type="ChEBI" id="CHEBI:30616"/>
    </ligand>
</feature>
<dbReference type="AlphaFoldDB" id="G0R363"/>
<dbReference type="GO" id="GO:0005524">
    <property type="term" value="F:ATP binding"/>
    <property type="evidence" value="ECO:0007669"/>
    <property type="project" value="UniProtKB-UniRule"/>
</dbReference>
<dbReference type="GO" id="GO:0106310">
    <property type="term" value="F:protein serine kinase activity"/>
    <property type="evidence" value="ECO:0007669"/>
    <property type="project" value="RHEA"/>
</dbReference>
<accession>G0R363</accession>
<dbReference type="OrthoDB" id="74764at2759"/>
<keyword evidence="4 16" id="KW-0808">Transferase</keyword>
<sequence>MLNQRGFHDQFQAQKKIGQGNFASVYLAQKFEDGKIYAVKAFCKEYAYAQDKGRESLINEIEILRSLNHPNILKLHEVFETNNSIYFILDLIEGGELSDKLESKSKFTYDEIKEIVKGLLEGIKYMHKKNIMHRDLKPENLLLKSSESTHIIIADMGLSTKVDLPQYMFVRCGTPGYVAPEVVNIRDMKTTYSSICDLYSIGIIFHILLLNKSPFDDKSYNKILKKNKEANINFDSMDYLKLSVDSFDLLQKLLAKDPLQRISASESLNHNYFKDSSNPQQLVLQLKQSQQVNIDNSSNKPSSQSLLDSKKEEFKSKLFYFFILLIFFKINRKSSLNSPIQNNKHQINKKIQQDSCLTFKMGNSPLNYNQNKYQNFTNAVNDLNSFQVIGGNESDHNPNNNNNSNQKIKMTPSQFNNQAARNRNISIANQLNQAKSPQQNNNYKQALLNSQLKEQNTYKKMKSYNYKYKYKNQSKSRARNKKNKKMIIENKIYHKNKKFFFICIYLYIYFFDIQKR</sequence>
<evidence type="ECO:0000256" key="10">
    <source>
        <dbReference type="ARBA" id="ARBA00022840"/>
    </source>
</evidence>
<feature type="domain" description="Protein kinase" evidence="15">
    <location>
        <begin position="11"/>
        <end position="273"/>
    </location>
</feature>
<gene>
    <name evidence="16" type="ORF">IMG5_183430</name>
</gene>
<evidence type="ECO:0000256" key="9">
    <source>
        <dbReference type="ARBA" id="ARBA00022837"/>
    </source>
</evidence>
<evidence type="ECO:0000256" key="13">
    <source>
        <dbReference type="ARBA" id="ARBA00048679"/>
    </source>
</evidence>
<name>G0R363_ICHMU</name>
<keyword evidence="3" id="KW-0723">Serine/threonine-protein kinase</keyword>
<evidence type="ECO:0000256" key="8">
    <source>
        <dbReference type="ARBA" id="ARBA00022777"/>
    </source>
</evidence>
<dbReference type="Pfam" id="PF00069">
    <property type="entry name" value="Pkinase"/>
    <property type="match status" value="1"/>
</dbReference>
<dbReference type="GO" id="GO:0008168">
    <property type="term" value="F:methyltransferase activity"/>
    <property type="evidence" value="ECO:0007669"/>
    <property type="project" value="UniProtKB-KW"/>
</dbReference>
<dbReference type="OMA" id="ILEWRQF"/>
<dbReference type="GO" id="GO:0005634">
    <property type="term" value="C:nucleus"/>
    <property type="evidence" value="ECO:0007669"/>
    <property type="project" value="TreeGrafter"/>
</dbReference>
<evidence type="ECO:0000313" key="16">
    <source>
        <dbReference type="EMBL" id="EGR28086.1"/>
    </source>
</evidence>
<comment type="cofactor">
    <cofactor evidence="1">
        <name>Mg(2+)</name>
        <dbReference type="ChEBI" id="CHEBI:18420"/>
    </cofactor>
</comment>
<dbReference type="PROSITE" id="PS50011">
    <property type="entry name" value="PROTEIN_KINASE_DOM"/>
    <property type="match status" value="1"/>
</dbReference>
<evidence type="ECO:0000256" key="1">
    <source>
        <dbReference type="ARBA" id="ARBA00001946"/>
    </source>
</evidence>
<comment type="similarity">
    <text evidence="11">Belongs to the protein kinase superfamily. Ser/Thr protein kinase family. CDPK subfamily.</text>
</comment>
<keyword evidence="6" id="KW-0677">Repeat</keyword>
<dbReference type="InterPro" id="IPR000719">
    <property type="entry name" value="Prot_kinase_dom"/>
</dbReference>
<dbReference type="SMART" id="SM00220">
    <property type="entry name" value="S_TKc"/>
    <property type="match status" value="1"/>
</dbReference>
<dbReference type="InterPro" id="IPR011009">
    <property type="entry name" value="Kinase-like_dom_sf"/>
</dbReference>
<proteinExistence type="inferred from homology"/>
<dbReference type="GO" id="GO:0046872">
    <property type="term" value="F:metal ion binding"/>
    <property type="evidence" value="ECO:0007669"/>
    <property type="project" value="UniProtKB-KW"/>
</dbReference>
<reference evidence="16 17" key="1">
    <citation type="submission" date="2011-07" db="EMBL/GenBank/DDBJ databases">
        <authorList>
            <person name="Coyne R."/>
            <person name="Brami D."/>
            <person name="Johnson J."/>
            <person name="Hostetler J."/>
            <person name="Hannick L."/>
            <person name="Clark T."/>
            <person name="Cassidy-Hanley D."/>
            <person name="Inman J."/>
        </authorList>
    </citation>
    <scope>NUCLEOTIDE SEQUENCE [LARGE SCALE GENOMIC DNA]</scope>
    <source>
        <strain evidence="16 17">G5</strain>
    </source>
</reference>
<dbReference type="PROSITE" id="PS00107">
    <property type="entry name" value="PROTEIN_KINASE_ATP"/>
    <property type="match status" value="1"/>
</dbReference>
<dbReference type="FunFam" id="1.10.510.10:FF:000945">
    <property type="entry name" value="Uncharacterized protein"/>
    <property type="match status" value="1"/>
</dbReference>
<dbReference type="SUPFAM" id="SSF56112">
    <property type="entry name" value="Protein kinase-like (PK-like)"/>
    <property type="match status" value="1"/>
</dbReference>
<dbReference type="InterPro" id="IPR008271">
    <property type="entry name" value="Ser/Thr_kinase_AS"/>
</dbReference>
<evidence type="ECO:0000256" key="11">
    <source>
        <dbReference type="ARBA" id="ARBA00024334"/>
    </source>
</evidence>
<comment type="catalytic activity">
    <reaction evidence="12">
        <text>L-threonyl-[protein] + ATP = O-phospho-L-threonyl-[protein] + ADP + H(+)</text>
        <dbReference type="Rhea" id="RHEA:46608"/>
        <dbReference type="Rhea" id="RHEA-COMP:11060"/>
        <dbReference type="Rhea" id="RHEA-COMP:11605"/>
        <dbReference type="ChEBI" id="CHEBI:15378"/>
        <dbReference type="ChEBI" id="CHEBI:30013"/>
        <dbReference type="ChEBI" id="CHEBI:30616"/>
        <dbReference type="ChEBI" id="CHEBI:61977"/>
        <dbReference type="ChEBI" id="CHEBI:456216"/>
        <dbReference type="EC" id="2.7.11.1"/>
    </reaction>
</comment>
<evidence type="ECO:0000256" key="3">
    <source>
        <dbReference type="ARBA" id="ARBA00022527"/>
    </source>
</evidence>
<keyword evidence="5" id="KW-0479">Metal-binding</keyword>
<keyword evidence="9" id="KW-0106">Calcium</keyword>
<dbReference type="FunFam" id="3.30.200.20:FF:000315">
    <property type="entry name" value="Calcium-dependent protein kinase 3"/>
    <property type="match status" value="1"/>
</dbReference>
<keyword evidence="16" id="KW-0489">Methyltransferase</keyword>
<evidence type="ECO:0000256" key="6">
    <source>
        <dbReference type="ARBA" id="ARBA00022737"/>
    </source>
</evidence>
<evidence type="ECO:0000256" key="5">
    <source>
        <dbReference type="ARBA" id="ARBA00022723"/>
    </source>
</evidence>
<dbReference type="STRING" id="857967.G0R363"/>
<dbReference type="GO" id="GO:0004674">
    <property type="term" value="F:protein serine/threonine kinase activity"/>
    <property type="evidence" value="ECO:0007669"/>
    <property type="project" value="UniProtKB-KW"/>
</dbReference>
<evidence type="ECO:0000256" key="7">
    <source>
        <dbReference type="ARBA" id="ARBA00022741"/>
    </source>
</evidence>
<keyword evidence="7 14" id="KW-0547">Nucleotide-binding</keyword>
<protein>
    <recommendedName>
        <fullName evidence="2">non-specific serine/threonine protein kinase</fullName>
        <ecNumber evidence="2">2.7.11.1</ecNumber>
    </recommendedName>
</protein>
<dbReference type="PROSITE" id="PS00108">
    <property type="entry name" value="PROTEIN_KINASE_ST"/>
    <property type="match status" value="1"/>
</dbReference>
<dbReference type="InParanoid" id="G0R363"/>
<evidence type="ECO:0000259" key="15">
    <source>
        <dbReference type="PROSITE" id="PS50011"/>
    </source>
</evidence>
<evidence type="ECO:0000256" key="12">
    <source>
        <dbReference type="ARBA" id="ARBA00047899"/>
    </source>
</evidence>
<evidence type="ECO:0000313" key="17">
    <source>
        <dbReference type="Proteomes" id="UP000008983"/>
    </source>
</evidence>
<dbReference type="GeneID" id="14904168"/>
<dbReference type="Gene3D" id="1.10.510.10">
    <property type="entry name" value="Transferase(Phosphotransferase) domain 1"/>
    <property type="match status" value="1"/>
</dbReference>
<keyword evidence="8 16" id="KW-0418">Kinase</keyword>